<feature type="transmembrane region" description="Helical" evidence="1">
    <location>
        <begin position="92"/>
        <end position="109"/>
    </location>
</feature>
<feature type="transmembrane region" description="Helical" evidence="1">
    <location>
        <begin position="118"/>
        <end position="137"/>
    </location>
</feature>
<feature type="transmembrane region" description="Helical" evidence="1">
    <location>
        <begin position="174"/>
        <end position="195"/>
    </location>
</feature>
<keyword evidence="4" id="KW-1185">Reference proteome</keyword>
<dbReference type="Proteomes" id="UP000601768">
    <property type="component" value="Unassembled WGS sequence"/>
</dbReference>
<dbReference type="Pfam" id="PF00892">
    <property type="entry name" value="EamA"/>
    <property type="match status" value="2"/>
</dbReference>
<keyword evidence="1" id="KW-0812">Transmembrane</keyword>
<accession>A0A8J6M095</accession>
<dbReference type="SUPFAM" id="SSF103481">
    <property type="entry name" value="Multidrug resistance efflux transporter EmrE"/>
    <property type="match status" value="2"/>
</dbReference>
<dbReference type="GO" id="GO:0016020">
    <property type="term" value="C:membrane"/>
    <property type="evidence" value="ECO:0007669"/>
    <property type="project" value="InterPro"/>
</dbReference>
<feature type="domain" description="EamA" evidence="2">
    <location>
        <begin position="13"/>
        <end position="137"/>
    </location>
</feature>
<proteinExistence type="predicted"/>
<evidence type="ECO:0000313" key="4">
    <source>
        <dbReference type="Proteomes" id="UP000601768"/>
    </source>
</evidence>
<dbReference type="RefSeq" id="WP_186507551.1">
    <property type="nucleotide sequence ID" value="NZ_JACNEP010000013.1"/>
</dbReference>
<protein>
    <submittedName>
        <fullName evidence="3">DMT family transporter</fullName>
    </submittedName>
</protein>
<keyword evidence="1" id="KW-0472">Membrane</keyword>
<dbReference type="PANTHER" id="PTHR22911">
    <property type="entry name" value="ACYL-MALONYL CONDENSING ENZYME-RELATED"/>
    <property type="match status" value="1"/>
</dbReference>
<dbReference type="PANTHER" id="PTHR22911:SF79">
    <property type="entry name" value="MOBA-LIKE NTP TRANSFERASE DOMAIN-CONTAINING PROTEIN"/>
    <property type="match status" value="1"/>
</dbReference>
<reference evidence="3" key="1">
    <citation type="journal article" date="2018" name="Int. J. Syst. Evol. Microbiol.">
        <title>Neptunicella marina gen. nov., sp. nov., isolated from surface seawater.</title>
        <authorList>
            <person name="Liu X."/>
            <person name="Lai Q."/>
            <person name="Du Y."/>
            <person name="Zhang X."/>
            <person name="Liu Z."/>
            <person name="Sun F."/>
            <person name="Shao Z."/>
        </authorList>
    </citation>
    <scope>NUCLEOTIDE SEQUENCE</scope>
    <source>
        <strain evidence="3">S27-2</strain>
    </source>
</reference>
<reference evidence="3" key="2">
    <citation type="submission" date="2020-08" db="EMBL/GenBank/DDBJ databases">
        <authorList>
            <person name="Lai Q."/>
        </authorList>
    </citation>
    <scope>NUCLEOTIDE SEQUENCE</scope>
    <source>
        <strain evidence="3">S27-2</strain>
    </source>
</reference>
<dbReference type="InterPro" id="IPR000620">
    <property type="entry name" value="EamA_dom"/>
</dbReference>
<evidence type="ECO:0000259" key="2">
    <source>
        <dbReference type="Pfam" id="PF00892"/>
    </source>
</evidence>
<evidence type="ECO:0000256" key="1">
    <source>
        <dbReference type="SAM" id="Phobius"/>
    </source>
</evidence>
<sequence>MNAVKRSLYSLHIAVMLLGFTALFSKVIPLSATDITFGRSIVASITLIVLVKLTKGSLKLYSARDYLIALILGVLMATHWVTYFAAMQYSSVSVGMIALFTFPVITVFLEPFFEGTRLVYQDIVSAVVVFLGIFLILPDTELNNDVTLGIGIGIFSAVLYALRNLVHRKYFNHYSGAHAMAYQTLVIAAVLVWFISPNLVDASSKTLWLIVILGTFCTAAPHALVAASLQHLRAKTFSLVACMQPLYGVILAMIVIDESPTWQTLVGGALVISAAVYETINAHKLHSKSHD</sequence>
<feature type="transmembrane region" description="Helical" evidence="1">
    <location>
        <begin position="66"/>
        <end position="86"/>
    </location>
</feature>
<keyword evidence="1" id="KW-1133">Transmembrane helix</keyword>
<feature type="transmembrane region" description="Helical" evidence="1">
    <location>
        <begin position="236"/>
        <end position="256"/>
    </location>
</feature>
<feature type="transmembrane region" description="Helical" evidence="1">
    <location>
        <begin position="7"/>
        <end position="25"/>
    </location>
</feature>
<evidence type="ECO:0000313" key="3">
    <source>
        <dbReference type="EMBL" id="MBC3767034.1"/>
    </source>
</evidence>
<comment type="caution">
    <text evidence="3">The sequence shown here is derived from an EMBL/GenBank/DDBJ whole genome shotgun (WGS) entry which is preliminary data.</text>
</comment>
<feature type="transmembrane region" description="Helical" evidence="1">
    <location>
        <begin position="37"/>
        <end position="54"/>
    </location>
</feature>
<feature type="transmembrane region" description="Helical" evidence="1">
    <location>
        <begin position="207"/>
        <end position="229"/>
    </location>
</feature>
<gene>
    <name evidence="3" type="ORF">H8B19_14195</name>
</gene>
<dbReference type="AlphaFoldDB" id="A0A8J6M095"/>
<feature type="transmembrane region" description="Helical" evidence="1">
    <location>
        <begin position="143"/>
        <end position="162"/>
    </location>
</feature>
<feature type="transmembrane region" description="Helical" evidence="1">
    <location>
        <begin position="262"/>
        <end position="280"/>
    </location>
</feature>
<name>A0A8J6M095_9ALTE</name>
<dbReference type="InterPro" id="IPR037185">
    <property type="entry name" value="EmrE-like"/>
</dbReference>
<organism evidence="3 4">
    <name type="scientific">Neptunicella marina</name>
    <dbReference type="NCBI Taxonomy" id="2125989"/>
    <lineage>
        <taxon>Bacteria</taxon>
        <taxon>Pseudomonadati</taxon>
        <taxon>Pseudomonadota</taxon>
        <taxon>Gammaproteobacteria</taxon>
        <taxon>Alteromonadales</taxon>
        <taxon>Alteromonadaceae</taxon>
        <taxon>Neptunicella</taxon>
    </lineage>
</organism>
<feature type="domain" description="EamA" evidence="2">
    <location>
        <begin position="148"/>
        <end position="275"/>
    </location>
</feature>
<dbReference type="EMBL" id="JACNEP010000013">
    <property type="protein sequence ID" value="MBC3767034.1"/>
    <property type="molecule type" value="Genomic_DNA"/>
</dbReference>